<dbReference type="SUPFAM" id="SSF53597">
    <property type="entry name" value="Dihydrofolate reductase-like"/>
    <property type="match status" value="1"/>
</dbReference>
<dbReference type="PANTHER" id="PTHR38011">
    <property type="entry name" value="DIHYDROFOLATE REDUCTASE FAMILY PROTEIN (AFU_ORTHOLOGUE AFUA_8G06820)"/>
    <property type="match status" value="1"/>
</dbReference>
<dbReference type="InterPro" id="IPR002734">
    <property type="entry name" value="RibDG_C"/>
</dbReference>
<organism evidence="2 3">
    <name type="scientific">Terricaulis silvestris</name>
    <dbReference type="NCBI Taxonomy" id="2686094"/>
    <lineage>
        <taxon>Bacteria</taxon>
        <taxon>Pseudomonadati</taxon>
        <taxon>Pseudomonadota</taxon>
        <taxon>Alphaproteobacteria</taxon>
        <taxon>Caulobacterales</taxon>
        <taxon>Caulobacteraceae</taxon>
        <taxon>Terricaulis</taxon>
    </lineage>
</organism>
<evidence type="ECO:0000259" key="1">
    <source>
        <dbReference type="Pfam" id="PF01872"/>
    </source>
</evidence>
<dbReference type="GO" id="GO:0009231">
    <property type="term" value="P:riboflavin biosynthetic process"/>
    <property type="evidence" value="ECO:0007669"/>
    <property type="project" value="InterPro"/>
</dbReference>
<dbReference type="Pfam" id="PF01872">
    <property type="entry name" value="RibD_C"/>
    <property type="match status" value="1"/>
</dbReference>
<dbReference type="PANTHER" id="PTHR38011:SF11">
    <property type="entry name" value="2,5-DIAMINO-6-RIBOSYLAMINO-4(3H)-PYRIMIDINONE 5'-PHOSPHATE REDUCTASE"/>
    <property type="match status" value="1"/>
</dbReference>
<reference evidence="3" key="1">
    <citation type="submission" date="2019-12" db="EMBL/GenBank/DDBJ databases">
        <title>Complete genome of Terracaulis silvestris 0127_4.</title>
        <authorList>
            <person name="Vieira S."/>
            <person name="Riedel T."/>
            <person name="Sproer C."/>
            <person name="Pascual J."/>
            <person name="Boedeker C."/>
            <person name="Overmann J."/>
        </authorList>
    </citation>
    <scope>NUCLEOTIDE SEQUENCE [LARGE SCALE GENOMIC DNA]</scope>
    <source>
        <strain evidence="3">0127_4</strain>
    </source>
</reference>
<dbReference type="EMBL" id="CP047045">
    <property type="protein sequence ID" value="QGZ95510.1"/>
    <property type="molecule type" value="Genomic_DNA"/>
</dbReference>
<feature type="domain" description="Bacterial bifunctional deaminase-reductase C-terminal" evidence="1">
    <location>
        <begin position="3"/>
        <end position="176"/>
    </location>
</feature>
<proteinExistence type="predicted"/>
<dbReference type="GO" id="GO:0008703">
    <property type="term" value="F:5-amino-6-(5-phosphoribosylamino)uracil reductase activity"/>
    <property type="evidence" value="ECO:0007669"/>
    <property type="project" value="InterPro"/>
</dbReference>
<accession>A0A6I6MJX8</accession>
<sequence>MAKLIIWNIMSLDGAFEGATPWDLSMHETVWGPELEKLSKEQLAESTLLLFGKRTYEGMFEYWSKETETGEITDGMNSAPKAVVSTTLKSADWNNSRLLRSIDDVKALKNDAGDKNIFVFGSAKLTSSLRKTGLIDEYRICIAPLLLGKTGGAPMFKPTDERLRLDLIKAEPITGGGVLLFYQPAA</sequence>
<dbReference type="AlphaFoldDB" id="A0A6I6MJX8"/>
<protein>
    <recommendedName>
        <fullName evidence="1">Bacterial bifunctional deaminase-reductase C-terminal domain-containing protein</fullName>
    </recommendedName>
</protein>
<dbReference type="InterPro" id="IPR024072">
    <property type="entry name" value="DHFR-like_dom_sf"/>
</dbReference>
<dbReference type="InterPro" id="IPR050765">
    <property type="entry name" value="Riboflavin_Biosynth_HTPR"/>
</dbReference>
<keyword evidence="3" id="KW-1185">Reference proteome</keyword>
<dbReference type="RefSeq" id="WP_158766364.1">
    <property type="nucleotide sequence ID" value="NZ_CP047045.1"/>
</dbReference>
<evidence type="ECO:0000313" key="2">
    <source>
        <dbReference type="EMBL" id="QGZ95510.1"/>
    </source>
</evidence>
<dbReference type="KEGG" id="tsv:DSM104635_02359"/>
<dbReference type="Proteomes" id="UP000431269">
    <property type="component" value="Chromosome"/>
</dbReference>
<name>A0A6I6MJX8_9CAUL</name>
<dbReference type="Gene3D" id="3.40.430.10">
    <property type="entry name" value="Dihydrofolate Reductase, subunit A"/>
    <property type="match status" value="1"/>
</dbReference>
<evidence type="ECO:0000313" key="3">
    <source>
        <dbReference type="Proteomes" id="UP000431269"/>
    </source>
</evidence>
<gene>
    <name evidence="2" type="ORF">DSM104635_02359</name>
</gene>